<accession>A0AAV7I6T9</accession>
<evidence type="ECO:0000313" key="1">
    <source>
        <dbReference type="EMBL" id="KAH0545876.1"/>
    </source>
</evidence>
<comment type="caution">
    <text evidence="1">The sequence shown here is derived from an EMBL/GenBank/DDBJ whole genome shotgun (WGS) entry which is preliminary data.</text>
</comment>
<dbReference type="EMBL" id="JAHXZJ010002237">
    <property type="protein sequence ID" value="KAH0545876.1"/>
    <property type="molecule type" value="Genomic_DNA"/>
</dbReference>
<organism evidence="1 2">
    <name type="scientific">Cotesia glomerata</name>
    <name type="common">Lepidopteran parasitic wasp</name>
    <name type="synonym">Apanteles glomeratus</name>
    <dbReference type="NCBI Taxonomy" id="32391"/>
    <lineage>
        <taxon>Eukaryota</taxon>
        <taxon>Metazoa</taxon>
        <taxon>Ecdysozoa</taxon>
        <taxon>Arthropoda</taxon>
        <taxon>Hexapoda</taxon>
        <taxon>Insecta</taxon>
        <taxon>Pterygota</taxon>
        <taxon>Neoptera</taxon>
        <taxon>Endopterygota</taxon>
        <taxon>Hymenoptera</taxon>
        <taxon>Apocrita</taxon>
        <taxon>Ichneumonoidea</taxon>
        <taxon>Braconidae</taxon>
        <taxon>Microgastrinae</taxon>
        <taxon>Cotesia</taxon>
    </lineage>
</organism>
<proteinExistence type="predicted"/>
<sequence length="117" mass="13219">MTASTDAYMTTRMCINVARASVKDRGYAERAKLEETTQSAGDRNNVCILEFEYVSLNIVISAKLDTEALKVHEAKEPGIEYQSSTLPYDCNANVSNFKFEVKEKKVCYCCENFRLPV</sequence>
<dbReference type="Proteomes" id="UP000826195">
    <property type="component" value="Unassembled WGS sequence"/>
</dbReference>
<name>A0AAV7I6T9_COTGL</name>
<dbReference type="AlphaFoldDB" id="A0AAV7I6T9"/>
<keyword evidence="2" id="KW-1185">Reference proteome</keyword>
<evidence type="ECO:0000313" key="2">
    <source>
        <dbReference type="Proteomes" id="UP000826195"/>
    </source>
</evidence>
<protein>
    <submittedName>
        <fullName evidence="1">Uncharacterized protein</fullName>
    </submittedName>
</protein>
<reference evidence="1 2" key="1">
    <citation type="journal article" date="2021" name="J. Hered.">
        <title>A chromosome-level genome assembly of the parasitoid wasp, Cotesia glomerata (Hymenoptera: Braconidae).</title>
        <authorList>
            <person name="Pinto B.J."/>
            <person name="Weis J.J."/>
            <person name="Gamble T."/>
            <person name="Ode P.J."/>
            <person name="Paul R."/>
            <person name="Zaspel J.M."/>
        </authorList>
    </citation>
    <scope>NUCLEOTIDE SEQUENCE [LARGE SCALE GENOMIC DNA]</scope>
    <source>
        <strain evidence="1">CgM1</strain>
    </source>
</reference>
<gene>
    <name evidence="1" type="ORF">KQX54_003969</name>
</gene>